<accession>A0A1B2EU78</accession>
<organism evidence="2">
    <name type="scientific">Microvirga ossetica</name>
    <dbReference type="NCBI Taxonomy" id="1882682"/>
    <lineage>
        <taxon>Bacteria</taxon>
        <taxon>Pseudomonadati</taxon>
        <taxon>Pseudomonadota</taxon>
        <taxon>Alphaproteobacteria</taxon>
        <taxon>Hyphomicrobiales</taxon>
        <taxon>Methylobacteriaceae</taxon>
        <taxon>Microvirga</taxon>
    </lineage>
</organism>
<keyword evidence="2" id="KW-0614">Plasmid</keyword>
<protein>
    <submittedName>
        <fullName evidence="2">Uncharacterized protein</fullName>
    </submittedName>
</protein>
<reference evidence="2" key="1">
    <citation type="submission" date="2016-07" db="EMBL/GenBank/DDBJ databases">
        <title>Microvirga ossetica sp. nov. a new species of rhizobia isolated from root nodules of the legume species Vicia alpestris Steven originated from North Ossetia region in the Caucasus.</title>
        <authorList>
            <person name="Safronova V.I."/>
            <person name="Kuznetsova I.G."/>
            <person name="Sazanova A.L."/>
            <person name="Belimov A."/>
            <person name="Andronov E."/>
            <person name="Osledkin Y.S."/>
            <person name="Onishchuk O.P."/>
            <person name="Kurchak O.N."/>
            <person name="Shaposhnikov A.I."/>
            <person name="Willems A."/>
            <person name="Tikhonovich I.A."/>
        </authorList>
    </citation>
    <scope>NUCLEOTIDE SEQUENCE [LARGE SCALE GENOMIC DNA]</scope>
    <source>
        <strain evidence="2">V5/3M</strain>
        <plasmid evidence="2">unnamed3</plasmid>
    </source>
</reference>
<gene>
    <name evidence="2" type="ORF">BB934_35240</name>
</gene>
<feature type="transmembrane region" description="Helical" evidence="1">
    <location>
        <begin position="73"/>
        <end position="91"/>
    </location>
</feature>
<keyword evidence="1" id="KW-1133">Transmembrane helix</keyword>
<keyword evidence="1" id="KW-0472">Membrane</keyword>
<evidence type="ECO:0000256" key="1">
    <source>
        <dbReference type="SAM" id="Phobius"/>
    </source>
</evidence>
<proteinExistence type="predicted"/>
<sequence>MESAACRGLGRRSTDSTTKGTPACTAAVGLGVGVAAGAAGAGWAWLDACGFEVGLALWPVEVGGALTDRGEAAGAWLAVGWAAAGAVLWLGTGGLEGATAGMAFVCGDTCAVAGAGGGSGTWLGIGRLPGIVPLLFGVAALLVTAFAPAR</sequence>
<feature type="transmembrane region" description="Helical" evidence="1">
    <location>
        <begin position="103"/>
        <end position="125"/>
    </location>
</feature>
<dbReference type="KEGG" id="moc:BB934_35240"/>
<name>A0A1B2EU78_9HYPH</name>
<feature type="transmembrane region" description="Helical" evidence="1">
    <location>
        <begin position="21"/>
        <end position="46"/>
    </location>
</feature>
<keyword evidence="1" id="KW-0812">Transmembrane</keyword>
<feature type="transmembrane region" description="Helical" evidence="1">
    <location>
        <begin position="131"/>
        <end position="149"/>
    </location>
</feature>
<dbReference type="AlphaFoldDB" id="A0A1B2EU78"/>
<evidence type="ECO:0000313" key="2">
    <source>
        <dbReference type="EMBL" id="ANY83520.1"/>
    </source>
</evidence>
<geneLocation type="plasmid" evidence="2">
    <name>unnamed3</name>
</geneLocation>
<dbReference type="EMBL" id="CP016618">
    <property type="protein sequence ID" value="ANY83520.1"/>
    <property type="molecule type" value="Genomic_DNA"/>
</dbReference>